<dbReference type="HOGENOM" id="CLU_080344_0_0_3"/>
<dbReference type="AlphaFoldDB" id="K9ZAF9"/>
<gene>
    <name evidence="1" type="ordered locus">Anacy_0572</name>
</gene>
<keyword evidence="2" id="KW-1185">Reference proteome</keyword>
<dbReference type="GO" id="GO:0006974">
    <property type="term" value="P:DNA damage response"/>
    <property type="evidence" value="ECO:0007669"/>
    <property type="project" value="TreeGrafter"/>
</dbReference>
<proteinExistence type="predicted"/>
<dbReference type="PANTHER" id="PTHR34387:SF1">
    <property type="entry name" value="PERIPLASMIC IMMUNOGENIC PROTEIN"/>
    <property type="match status" value="1"/>
</dbReference>
<dbReference type="InterPro" id="IPR052022">
    <property type="entry name" value="26kDa_periplasmic_antigen"/>
</dbReference>
<evidence type="ECO:0008006" key="3">
    <source>
        <dbReference type="Google" id="ProtNLM"/>
    </source>
</evidence>
<evidence type="ECO:0000313" key="2">
    <source>
        <dbReference type="Proteomes" id="UP000010474"/>
    </source>
</evidence>
<dbReference type="RefSeq" id="WP_015212819.1">
    <property type="nucleotide sequence ID" value="NC_019771.1"/>
</dbReference>
<accession>K9ZAF9</accession>
<dbReference type="InterPro" id="IPR007497">
    <property type="entry name" value="SIMPL/DUF541"/>
</dbReference>
<dbReference type="PANTHER" id="PTHR34387">
    <property type="entry name" value="SLR1258 PROTEIN"/>
    <property type="match status" value="1"/>
</dbReference>
<sequence>MHRNTLSSSRVQTRNFGKALSLTLILFMIFTLPASAQEKEKLWRTLTVSGRGMEAIPTTLSQVSLGVEIQGKTAEEVQKEAARRSSAVVALLKSRNVDKLTTTGVRLNPVYSYTNNIQRITGYAASNTVSFRVPTDKVGTLLDEAVKTGATQISGVSFIASDDAIANAQKQALKKATQDAQQQADAVLNTLGLQAKEIVSIQVNGASAPPPPMLYRSEAKLTNADASTPVIGGEQEVQASVTLQISY</sequence>
<organism evidence="1 2">
    <name type="scientific">Anabaena cylindrica (strain ATCC 27899 / PCC 7122)</name>
    <dbReference type="NCBI Taxonomy" id="272123"/>
    <lineage>
        <taxon>Bacteria</taxon>
        <taxon>Bacillati</taxon>
        <taxon>Cyanobacteriota</taxon>
        <taxon>Cyanophyceae</taxon>
        <taxon>Nostocales</taxon>
        <taxon>Nostocaceae</taxon>
        <taxon>Anabaena</taxon>
    </lineage>
</organism>
<dbReference type="PATRIC" id="fig|272123.3.peg.625"/>
<dbReference type="OrthoDB" id="460796at2"/>
<dbReference type="Gene3D" id="3.30.110.170">
    <property type="entry name" value="Protein of unknown function (DUF541), domain 1"/>
    <property type="match status" value="1"/>
</dbReference>
<evidence type="ECO:0000313" key="1">
    <source>
        <dbReference type="EMBL" id="AFZ56166.1"/>
    </source>
</evidence>
<dbReference type="Gene3D" id="3.30.70.2970">
    <property type="entry name" value="Protein of unknown function (DUF541), domain 2"/>
    <property type="match status" value="1"/>
</dbReference>
<dbReference type="KEGG" id="acy:Anacy_0572"/>
<reference evidence="2" key="1">
    <citation type="journal article" date="2013" name="Proc. Natl. Acad. Sci. U.S.A.">
        <title>Improving the coverage of the cyanobacterial phylum using diversity-driven genome sequencing.</title>
        <authorList>
            <person name="Shih P.M."/>
            <person name="Wu D."/>
            <person name="Latifi A."/>
            <person name="Axen S.D."/>
            <person name="Fewer D.P."/>
            <person name="Talla E."/>
            <person name="Calteau A."/>
            <person name="Cai F."/>
            <person name="Tandeau de Marsac N."/>
            <person name="Rippka R."/>
            <person name="Herdman M."/>
            <person name="Sivonen K."/>
            <person name="Coursin T."/>
            <person name="Laurent T."/>
            <person name="Goodwin L."/>
            <person name="Nolan M."/>
            <person name="Davenport K.W."/>
            <person name="Han C.S."/>
            <person name="Rubin E.M."/>
            <person name="Eisen J.A."/>
            <person name="Woyke T."/>
            <person name="Gugger M."/>
            <person name="Kerfeld C.A."/>
        </authorList>
    </citation>
    <scope>NUCLEOTIDE SEQUENCE [LARGE SCALE GENOMIC DNA]</scope>
    <source>
        <strain evidence="2">ATCC 27899 / PCC 7122</strain>
    </source>
</reference>
<name>K9ZAF9_ANACC</name>
<dbReference type="eggNOG" id="COG2968">
    <property type="taxonomic scope" value="Bacteria"/>
</dbReference>
<dbReference type="EMBL" id="CP003659">
    <property type="protein sequence ID" value="AFZ56166.1"/>
    <property type="molecule type" value="Genomic_DNA"/>
</dbReference>
<protein>
    <recommendedName>
        <fullName evidence="3">26 kDa periplasmic immunogenic protein</fullName>
    </recommendedName>
</protein>
<dbReference type="Proteomes" id="UP000010474">
    <property type="component" value="Chromosome"/>
</dbReference>
<dbReference type="Pfam" id="PF04402">
    <property type="entry name" value="SIMPL"/>
    <property type="match status" value="1"/>
</dbReference>